<dbReference type="AlphaFoldDB" id="A0A955L1W0"/>
<name>A0A955L1W0_9BACT</name>
<proteinExistence type="predicted"/>
<evidence type="ECO:0000313" key="2">
    <source>
        <dbReference type="EMBL" id="MCA9381355.1"/>
    </source>
</evidence>
<reference evidence="2" key="2">
    <citation type="journal article" date="2021" name="Microbiome">
        <title>Successional dynamics and alternative stable states in a saline activated sludge microbial community over 9 years.</title>
        <authorList>
            <person name="Wang Y."/>
            <person name="Ye J."/>
            <person name="Ju F."/>
            <person name="Liu L."/>
            <person name="Boyd J.A."/>
            <person name="Deng Y."/>
            <person name="Parks D.H."/>
            <person name="Jiang X."/>
            <person name="Yin X."/>
            <person name="Woodcroft B.J."/>
            <person name="Tyson G.W."/>
            <person name="Hugenholtz P."/>
            <person name="Polz M.F."/>
            <person name="Zhang T."/>
        </authorList>
    </citation>
    <scope>NUCLEOTIDE SEQUENCE</scope>
    <source>
        <strain evidence="2">HKST-UBA13</strain>
    </source>
</reference>
<feature type="transmembrane region" description="Helical" evidence="1">
    <location>
        <begin position="52"/>
        <end position="73"/>
    </location>
</feature>
<organism evidence="2 3">
    <name type="scientific">Candidatus Dojkabacteria bacterium</name>
    <dbReference type="NCBI Taxonomy" id="2099670"/>
    <lineage>
        <taxon>Bacteria</taxon>
        <taxon>Candidatus Dojkabacteria</taxon>
    </lineage>
</organism>
<gene>
    <name evidence="2" type="ORF">KC678_03760</name>
</gene>
<accession>A0A955L1W0</accession>
<evidence type="ECO:0000313" key="3">
    <source>
        <dbReference type="Proteomes" id="UP000775877"/>
    </source>
</evidence>
<comment type="caution">
    <text evidence="2">The sequence shown here is derived from an EMBL/GenBank/DDBJ whole genome shotgun (WGS) entry which is preliminary data.</text>
</comment>
<keyword evidence="1" id="KW-1133">Transmembrane helix</keyword>
<protein>
    <submittedName>
        <fullName evidence="2">Uncharacterized protein</fullName>
    </submittedName>
</protein>
<keyword evidence="1" id="KW-0812">Transmembrane</keyword>
<reference evidence="2" key="1">
    <citation type="submission" date="2020-04" db="EMBL/GenBank/DDBJ databases">
        <authorList>
            <person name="Zhang T."/>
        </authorList>
    </citation>
    <scope>NUCLEOTIDE SEQUENCE</scope>
    <source>
        <strain evidence="2">HKST-UBA13</strain>
    </source>
</reference>
<dbReference type="Proteomes" id="UP000775877">
    <property type="component" value="Unassembled WGS sequence"/>
</dbReference>
<sequence length="82" mass="9429">MKNNKGNQEFIWRENDESSSTLLKYELEADHWVRAIKSAERKHNSASIGETFGVVGLLLGLILNLILLFVLLITDLIKYLRK</sequence>
<dbReference type="EMBL" id="JAGQLJ010000086">
    <property type="protein sequence ID" value="MCA9381355.1"/>
    <property type="molecule type" value="Genomic_DNA"/>
</dbReference>
<keyword evidence="1" id="KW-0472">Membrane</keyword>
<evidence type="ECO:0000256" key="1">
    <source>
        <dbReference type="SAM" id="Phobius"/>
    </source>
</evidence>